<evidence type="ECO:0000256" key="2">
    <source>
        <dbReference type="ARBA" id="ARBA00023125"/>
    </source>
</evidence>
<evidence type="ECO:0000313" key="7">
    <source>
        <dbReference type="Proteomes" id="UP000530928"/>
    </source>
</evidence>
<accession>A0A7W0HS75</accession>
<dbReference type="Gene3D" id="1.10.10.60">
    <property type="entry name" value="Homeodomain-like"/>
    <property type="match status" value="1"/>
</dbReference>
<comment type="caution">
    <text evidence="6">The sequence shown here is derived from an EMBL/GenBank/DDBJ whole genome shotgun (WGS) entry which is preliminary data.</text>
</comment>
<protein>
    <submittedName>
        <fullName evidence="6">AcrR family transcriptional regulator</fullName>
    </submittedName>
</protein>
<keyword evidence="2 4" id="KW-0238">DNA-binding</keyword>
<dbReference type="PANTHER" id="PTHR30055">
    <property type="entry name" value="HTH-TYPE TRANSCRIPTIONAL REGULATOR RUTR"/>
    <property type="match status" value="1"/>
</dbReference>
<dbReference type="InterPro" id="IPR050109">
    <property type="entry name" value="HTH-type_TetR-like_transc_reg"/>
</dbReference>
<name>A0A7W0HS75_9ACTN</name>
<dbReference type="Pfam" id="PF00440">
    <property type="entry name" value="TetR_N"/>
    <property type="match status" value="1"/>
</dbReference>
<evidence type="ECO:0000256" key="1">
    <source>
        <dbReference type="ARBA" id="ARBA00023015"/>
    </source>
</evidence>
<dbReference type="RefSeq" id="WP_181612528.1">
    <property type="nucleotide sequence ID" value="NZ_BAABAM010000005.1"/>
</dbReference>
<sequence length="198" mass="21558">MTVGQQRRRGRLLEDAIHDAVIDELLQAGYGRLTMEGVAARARTAKASLYRRWSSIEELVIDTVDRRMTQPEEYPDTGSVREDLVVGFGRMLDTLNSPAGRAIAGLLGALPYAPGLQKAARERIVRPRAQAVADTIQRGVDRGEVRPGAVTPFVAASGPALIIYTYLIQGLELSGRDIEDIVDQVVMPAVQVSSFRSG</sequence>
<evidence type="ECO:0000256" key="4">
    <source>
        <dbReference type="PROSITE-ProRule" id="PRU00335"/>
    </source>
</evidence>
<dbReference type="SUPFAM" id="SSF46689">
    <property type="entry name" value="Homeodomain-like"/>
    <property type="match status" value="1"/>
</dbReference>
<dbReference type="Proteomes" id="UP000530928">
    <property type="component" value="Unassembled WGS sequence"/>
</dbReference>
<dbReference type="InterPro" id="IPR009057">
    <property type="entry name" value="Homeodomain-like_sf"/>
</dbReference>
<dbReference type="InterPro" id="IPR011075">
    <property type="entry name" value="TetR_C"/>
</dbReference>
<gene>
    <name evidence="6" type="ORF">HNR30_005115</name>
</gene>
<dbReference type="EMBL" id="JACDUR010000005">
    <property type="protein sequence ID" value="MBA2893754.1"/>
    <property type="molecule type" value="Genomic_DNA"/>
</dbReference>
<evidence type="ECO:0000256" key="3">
    <source>
        <dbReference type="ARBA" id="ARBA00023163"/>
    </source>
</evidence>
<dbReference type="InterPro" id="IPR001647">
    <property type="entry name" value="HTH_TetR"/>
</dbReference>
<dbReference type="InterPro" id="IPR036271">
    <property type="entry name" value="Tet_transcr_reg_TetR-rel_C_sf"/>
</dbReference>
<dbReference type="PANTHER" id="PTHR30055:SF148">
    <property type="entry name" value="TETR-FAMILY TRANSCRIPTIONAL REGULATOR"/>
    <property type="match status" value="1"/>
</dbReference>
<dbReference type="GO" id="GO:0003700">
    <property type="term" value="F:DNA-binding transcription factor activity"/>
    <property type="evidence" value="ECO:0007669"/>
    <property type="project" value="TreeGrafter"/>
</dbReference>
<keyword evidence="7" id="KW-1185">Reference proteome</keyword>
<dbReference type="PROSITE" id="PS50977">
    <property type="entry name" value="HTH_TETR_2"/>
    <property type="match status" value="1"/>
</dbReference>
<dbReference type="Gene3D" id="1.10.357.10">
    <property type="entry name" value="Tetracycline Repressor, domain 2"/>
    <property type="match status" value="1"/>
</dbReference>
<reference evidence="6 7" key="1">
    <citation type="submission" date="2020-07" db="EMBL/GenBank/DDBJ databases">
        <title>Genomic Encyclopedia of Type Strains, Phase IV (KMG-IV): sequencing the most valuable type-strain genomes for metagenomic binning, comparative biology and taxonomic classification.</title>
        <authorList>
            <person name="Goeker M."/>
        </authorList>
    </citation>
    <scope>NUCLEOTIDE SEQUENCE [LARGE SCALE GENOMIC DNA]</scope>
    <source>
        <strain evidence="6 7">DSM 45533</strain>
    </source>
</reference>
<keyword evidence="1" id="KW-0805">Transcription regulation</keyword>
<dbReference type="GO" id="GO:0000976">
    <property type="term" value="F:transcription cis-regulatory region binding"/>
    <property type="evidence" value="ECO:0007669"/>
    <property type="project" value="TreeGrafter"/>
</dbReference>
<keyword evidence="3" id="KW-0804">Transcription</keyword>
<proteinExistence type="predicted"/>
<organism evidence="6 7">
    <name type="scientific">Nonomuraea soli</name>
    <dbReference type="NCBI Taxonomy" id="1032476"/>
    <lineage>
        <taxon>Bacteria</taxon>
        <taxon>Bacillati</taxon>
        <taxon>Actinomycetota</taxon>
        <taxon>Actinomycetes</taxon>
        <taxon>Streptosporangiales</taxon>
        <taxon>Streptosporangiaceae</taxon>
        <taxon>Nonomuraea</taxon>
    </lineage>
</organism>
<evidence type="ECO:0000313" key="6">
    <source>
        <dbReference type="EMBL" id="MBA2893754.1"/>
    </source>
</evidence>
<evidence type="ECO:0000259" key="5">
    <source>
        <dbReference type="PROSITE" id="PS50977"/>
    </source>
</evidence>
<dbReference type="SUPFAM" id="SSF48498">
    <property type="entry name" value="Tetracyclin repressor-like, C-terminal domain"/>
    <property type="match status" value="1"/>
</dbReference>
<feature type="DNA-binding region" description="H-T-H motif" evidence="4">
    <location>
        <begin position="34"/>
        <end position="53"/>
    </location>
</feature>
<feature type="domain" description="HTH tetR-type" evidence="5">
    <location>
        <begin position="11"/>
        <end position="71"/>
    </location>
</feature>
<dbReference type="AlphaFoldDB" id="A0A7W0HS75"/>
<dbReference type="Pfam" id="PF16859">
    <property type="entry name" value="TetR_C_11"/>
    <property type="match status" value="1"/>
</dbReference>